<keyword evidence="3 8" id="KW-0436">Ligase</keyword>
<dbReference type="Gene3D" id="3.30.590.20">
    <property type="match status" value="1"/>
</dbReference>
<dbReference type="NCBIfam" id="TIGR01434">
    <property type="entry name" value="glu_cys_ligase"/>
    <property type="match status" value="1"/>
</dbReference>
<organism evidence="10">
    <name type="scientific">Faucicola osloensis</name>
    <name type="common">Moraxella osloensis</name>
    <dbReference type="NCBI Taxonomy" id="34062"/>
    <lineage>
        <taxon>Bacteria</taxon>
        <taxon>Pseudomonadati</taxon>
        <taxon>Pseudomonadota</taxon>
        <taxon>Gammaproteobacteria</taxon>
        <taxon>Moraxellales</taxon>
        <taxon>Moraxellaceae</taxon>
        <taxon>Faucicola</taxon>
    </lineage>
</organism>
<evidence type="ECO:0000256" key="9">
    <source>
        <dbReference type="RuleBase" id="RU004391"/>
    </source>
</evidence>
<name>A0A2D2E4Y3_FAUOS</name>
<dbReference type="InterPro" id="IPR014746">
    <property type="entry name" value="Gln_synth/guanido_kin_cat_dom"/>
</dbReference>
<protein>
    <recommendedName>
        <fullName evidence="8">Glutamate--cysteine ligase</fullName>
        <ecNumber evidence="8">6.3.2.2</ecNumber>
    </recommendedName>
    <alternativeName>
        <fullName evidence="8">Gamma-ECS</fullName>
        <shortName evidence="8">GCS</shortName>
    </alternativeName>
    <alternativeName>
        <fullName evidence="8">Gamma-glutamylcysteine synthetase</fullName>
    </alternativeName>
</protein>
<gene>
    <name evidence="8" type="primary">gshA</name>
    <name evidence="10" type="ORF">YHS_00045</name>
</gene>
<accession>A0A2D2E4Y3</accession>
<dbReference type="HAMAP" id="MF_00578">
    <property type="entry name" value="Glu_cys_ligase"/>
    <property type="match status" value="1"/>
</dbReference>
<keyword evidence="4 8" id="KW-0317">Glutathione biosynthesis</keyword>
<comment type="similarity">
    <text evidence="2 8">Belongs to the glutamate--cysteine ligase type 1 family. Type 1 subfamily.</text>
</comment>
<evidence type="ECO:0000256" key="1">
    <source>
        <dbReference type="ARBA" id="ARBA00005006"/>
    </source>
</evidence>
<reference evidence="10" key="1">
    <citation type="submission" date="2017-11" db="EMBL/GenBank/DDBJ databases">
        <title>Complete Genome Sequence from Moraxella oslensis YHS isolated from human skin.</title>
        <authorList>
            <person name="Lee K."/>
            <person name="Lim J.Y."/>
            <person name="Hwang I."/>
        </authorList>
    </citation>
    <scope>NUCLEOTIDE SEQUENCE</scope>
    <source>
        <strain evidence="10">YHS</strain>
    </source>
</reference>
<keyword evidence="5 8" id="KW-0547">Nucleotide-binding</keyword>
<dbReference type="GO" id="GO:0046872">
    <property type="term" value="F:metal ion binding"/>
    <property type="evidence" value="ECO:0007669"/>
    <property type="project" value="TreeGrafter"/>
</dbReference>
<dbReference type="InterPro" id="IPR007370">
    <property type="entry name" value="Glu_cys_ligase"/>
</dbReference>
<comment type="catalytic activity">
    <reaction evidence="7 8 9">
        <text>L-cysteine + L-glutamate + ATP = gamma-L-glutamyl-L-cysteine + ADP + phosphate + H(+)</text>
        <dbReference type="Rhea" id="RHEA:13285"/>
        <dbReference type="ChEBI" id="CHEBI:15378"/>
        <dbReference type="ChEBI" id="CHEBI:29985"/>
        <dbReference type="ChEBI" id="CHEBI:30616"/>
        <dbReference type="ChEBI" id="CHEBI:35235"/>
        <dbReference type="ChEBI" id="CHEBI:43474"/>
        <dbReference type="ChEBI" id="CHEBI:58173"/>
        <dbReference type="ChEBI" id="CHEBI:456216"/>
        <dbReference type="EC" id="6.3.2.2"/>
    </reaction>
</comment>
<dbReference type="PANTHER" id="PTHR38761:SF1">
    <property type="entry name" value="GLUTAMATE--CYSTEINE LIGASE"/>
    <property type="match status" value="1"/>
</dbReference>
<dbReference type="PANTHER" id="PTHR38761">
    <property type="entry name" value="GLUTAMATE--CYSTEINE LIGASE"/>
    <property type="match status" value="1"/>
</dbReference>
<evidence type="ECO:0000256" key="2">
    <source>
        <dbReference type="ARBA" id="ARBA00008772"/>
    </source>
</evidence>
<evidence type="ECO:0000313" key="10">
    <source>
        <dbReference type="EMBL" id="ATQ82366.1"/>
    </source>
</evidence>
<dbReference type="EC" id="6.3.2.2" evidence="8"/>
<dbReference type="InterPro" id="IPR006334">
    <property type="entry name" value="Glut_cys_ligase"/>
</dbReference>
<proteinExistence type="inferred from homology"/>
<evidence type="ECO:0000256" key="3">
    <source>
        <dbReference type="ARBA" id="ARBA00022598"/>
    </source>
</evidence>
<dbReference type="GO" id="GO:0005829">
    <property type="term" value="C:cytosol"/>
    <property type="evidence" value="ECO:0007669"/>
    <property type="project" value="TreeGrafter"/>
</dbReference>
<comment type="pathway">
    <text evidence="1 8 9">Sulfur metabolism; glutathione biosynthesis; glutathione from L-cysteine and L-glutamate: step 1/2.</text>
</comment>
<dbReference type="EMBL" id="CP024176">
    <property type="protein sequence ID" value="ATQ82366.1"/>
    <property type="molecule type" value="Genomic_DNA"/>
</dbReference>
<evidence type="ECO:0000256" key="5">
    <source>
        <dbReference type="ARBA" id="ARBA00022741"/>
    </source>
</evidence>
<dbReference type="GO" id="GO:0006750">
    <property type="term" value="P:glutathione biosynthetic process"/>
    <property type="evidence" value="ECO:0007669"/>
    <property type="project" value="UniProtKB-UniRule"/>
</dbReference>
<dbReference type="GO" id="GO:0004357">
    <property type="term" value="F:glutamate-cysteine ligase activity"/>
    <property type="evidence" value="ECO:0007669"/>
    <property type="project" value="UniProtKB-UniRule"/>
</dbReference>
<evidence type="ECO:0000256" key="8">
    <source>
        <dbReference type="HAMAP-Rule" id="MF_00578"/>
    </source>
</evidence>
<evidence type="ECO:0000256" key="6">
    <source>
        <dbReference type="ARBA" id="ARBA00022840"/>
    </source>
</evidence>
<sequence>MTQAPQTCTSLQLPTWLTAENIHGMLRGIEKEGLRMSPEGYIATTPHPAKLGSKLTHPFITTDYAESLLELITEPKPTVKEALDMLRDLHIVVQNALTDDELFWSMSMPCMISDDEDILLADYGTSNSGRLKTLYRHGLGIRYGRRMQTIAGLHYNLSFGDNLFTAWQQQLGDTQSLTEFKNEKYLGLIRNFKRLSGMVLYLVGASPAVCACFLKGREHPLKPMNASTYYLPNATSLRMGKLGYQNSVQDDLDIRYNSLDEYVAGLRNAIHTPHPNFSALGLDDDNGYPIQINDHILQIENEYYSPIRPKQITQPGENPSDALAKRGIAYVELRAIDLDPYSEIGISLNTACFMEILALYCLLLDSPDLLPDEDALLAQNQEKIVNQGREPNLMIDTVAGQVAFKDWLLQHLLGMRKLSELMDVTYGSNDYRNAWQSMMAKAQNPDNTLSAQVLVDTERFDSSWQFGKSLAQMHANRLRHQGLVPEQMTYFEQLAKNSVREQADIEQNDTQDFYAYVGQFR</sequence>
<dbReference type="SUPFAM" id="SSF55931">
    <property type="entry name" value="Glutamine synthetase/guanido kinase"/>
    <property type="match status" value="1"/>
</dbReference>
<evidence type="ECO:0000256" key="4">
    <source>
        <dbReference type="ARBA" id="ARBA00022684"/>
    </source>
</evidence>
<evidence type="ECO:0000256" key="7">
    <source>
        <dbReference type="ARBA" id="ARBA00048819"/>
    </source>
</evidence>
<dbReference type="Pfam" id="PF04262">
    <property type="entry name" value="Glu_cys_ligase"/>
    <property type="match status" value="1"/>
</dbReference>
<dbReference type="AlphaFoldDB" id="A0A2D2E4Y3"/>
<keyword evidence="6 8" id="KW-0067">ATP-binding</keyword>
<dbReference type="GO" id="GO:0005524">
    <property type="term" value="F:ATP binding"/>
    <property type="evidence" value="ECO:0007669"/>
    <property type="project" value="UniProtKB-KW"/>
</dbReference>